<dbReference type="OrthoDB" id="1107506at2759"/>
<keyword evidence="2" id="KW-0496">Mitochondrion</keyword>
<dbReference type="AlphaFoldDB" id="A0A5J9TXH8"/>
<dbReference type="Pfam" id="PF02297">
    <property type="entry name" value="COX6B"/>
    <property type="match status" value="1"/>
</dbReference>
<dbReference type="Gene3D" id="1.10.10.140">
    <property type="entry name" value="Cytochrome c oxidase, subunit VIb"/>
    <property type="match status" value="1"/>
</dbReference>
<proteinExistence type="predicted"/>
<reference evidence="4 5" key="1">
    <citation type="journal article" date="2019" name="Sci. Rep.">
        <title>A high-quality genome of Eragrostis curvula grass provides insights into Poaceae evolution and supports new strategies to enhance forage quality.</title>
        <authorList>
            <person name="Carballo J."/>
            <person name="Santos B.A.C.M."/>
            <person name="Zappacosta D."/>
            <person name="Garbus I."/>
            <person name="Selva J.P."/>
            <person name="Gallo C.A."/>
            <person name="Diaz A."/>
            <person name="Albertini E."/>
            <person name="Caccamo M."/>
            <person name="Echenique V."/>
        </authorList>
    </citation>
    <scope>NUCLEOTIDE SEQUENCE [LARGE SCALE GENOMIC DNA]</scope>
    <source>
        <strain evidence="5">cv. Victoria</strain>
        <tissue evidence="4">Leaf</tissue>
    </source>
</reference>
<dbReference type="CDD" id="cd00926">
    <property type="entry name" value="Cyt_c_Oxidase_VIb"/>
    <property type="match status" value="1"/>
</dbReference>
<feature type="non-terminal residue" evidence="4">
    <location>
        <position position="1"/>
    </location>
</feature>
<evidence type="ECO:0000313" key="5">
    <source>
        <dbReference type="Proteomes" id="UP000324897"/>
    </source>
</evidence>
<comment type="caution">
    <text evidence="4">The sequence shown here is derived from an EMBL/GenBank/DDBJ whole genome shotgun (WGS) entry which is preliminary data.</text>
</comment>
<keyword evidence="3" id="KW-1015">Disulfide bond</keyword>
<dbReference type="PANTHER" id="PTHR46281:SF8">
    <property type="entry name" value="CYTOCHROME C OXIDASE SUBUNIT 12, MITOCHONDRIAL"/>
    <property type="match status" value="1"/>
</dbReference>
<name>A0A5J9TXH8_9POAL</name>
<evidence type="ECO:0000256" key="2">
    <source>
        <dbReference type="ARBA" id="ARBA00023128"/>
    </source>
</evidence>
<dbReference type="InterPro" id="IPR048280">
    <property type="entry name" value="COX6B-like"/>
</dbReference>
<evidence type="ECO:0000256" key="3">
    <source>
        <dbReference type="ARBA" id="ARBA00023157"/>
    </source>
</evidence>
<dbReference type="SUPFAM" id="SSF47694">
    <property type="entry name" value="Cytochrome c oxidase subunit h"/>
    <property type="match status" value="1"/>
</dbReference>
<dbReference type="PANTHER" id="PTHR46281">
    <property type="entry name" value="CYTOCHROME C OXIDASE SUBUNIT 6B"/>
    <property type="match status" value="1"/>
</dbReference>
<protein>
    <submittedName>
        <fullName evidence="4">Uncharacterized protein</fullName>
    </submittedName>
</protein>
<keyword evidence="5" id="KW-1185">Reference proteome</keyword>
<accession>A0A5J9TXH8</accession>
<dbReference type="EMBL" id="RWGY01000031">
    <property type="protein sequence ID" value="TVU15381.1"/>
    <property type="molecule type" value="Genomic_DNA"/>
</dbReference>
<sequence length="134" mass="15451">MAREVVKPSHPHGFESEDCLRPYWGLGRIYRQNLKLGRHIELKTAPADFRFPTTNQTRHCFTRYVEYHRCVSAKGDEAADCEKFAKYYALFAQENGLRSGTSRGRMGHLQGPCKCPISESPWTNLHLSPFVMFI</sequence>
<evidence type="ECO:0000313" key="4">
    <source>
        <dbReference type="EMBL" id="TVU15381.1"/>
    </source>
</evidence>
<evidence type="ECO:0000256" key="1">
    <source>
        <dbReference type="ARBA" id="ARBA00004173"/>
    </source>
</evidence>
<dbReference type="Gramene" id="TVU15381">
    <property type="protein sequence ID" value="TVU15381"/>
    <property type="gene ID" value="EJB05_38900"/>
</dbReference>
<organism evidence="4 5">
    <name type="scientific">Eragrostis curvula</name>
    <name type="common">weeping love grass</name>
    <dbReference type="NCBI Taxonomy" id="38414"/>
    <lineage>
        <taxon>Eukaryota</taxon>
        <taxon>Viridiplantae</taxon>
        <taxon>Streptophyta</taxon>
        <taxon>Embryophyta</taxon>
        <taxon>Tracheophyta</taxon>
        <taxon>Spermatophyta</taxon>
        <taxon>Magnoliopsida</taxon>
        <taxon>Liliopsida</taxon>
        <taxon>Poales</taxon>
        <taxon>Poaceae</taxon>
        <taxon>PACMAD clade</taxon>
        <taxon>Chloridoideae</taxon>
        <taxon>Eragrostideae</taxon>
        <taxon>Eragrostidinae</taxon>
        <taxon>Eragrostis</taxon>
    </lineage>
</organism>
<dbReference type="InterPro" id="IPR036549">
    <property type="entry name" value="CX6/COA6-like_sf"/>
</dbReference>
<comment type="subcellular location">
    <subcellularLocation>
        <location evidence="1">Mitochondrion</location>
    </subcellularLocation>
</comment>
<dbReference type="Proteomes" id="UP000324897">
    <property type="component" value="Unassembled WGS sequence"/>
</dbReference>
<dbReference type="GO" id="GO:0005739">
    <property type="term" value="C:mitochondrion"/>
    <property type="evidence" value="ECO:0007669"/>
    <property type="project" value="UniProtKB-SubCell"/>
</dbReference>
<gene>
    <name evidence="4" type="ORF">EJB05_38900</name>
</gene>
<dbReference type="InterPro" id="IPR003213">
    <property type="entry name" value="Cyt_c_oxidase_su6B"/>
</dbReference>
<dbReference type="GO" id="GO:0045277">
    <property type="term" value="C:respiratory chain complex IV"/>
    <property type="evidence" value="ECO:0007669"/>
    <property type="project" value="InterPro"/>
</dbReference>